<reference evidence="1 2" key="1">
    <citation type="journal article" date="2016" name="Nat. Commun.">
        <title>Thousands of microbial genomes shed light on interconnected biogeochemical processes in an aquifer system.</title>
        <authorList>
            <person name="Anantharaman K."/>
            <person name="Brown C.T."/>
            <person name="Hug L.A."/>
            <person name="Sharon I."/>
            <person name="Castelle C.J."/>
            <person name="Probst A.J."/>
            <person name="Thomas B.C."/>
            <person name="Singh A."/>
            <person name="Wilkins M.J."/>
            <person name="Karaoz U."/>
            <person name="Brodie E.L."/>
            <person name="Williams K.H."/>
            <person name="Hubbard S.S."/>
            <person name="Banfield J.F."/>
        </authorList>
    </citation>
    <scope>NUCLEOTIDE SEQUENCE [LARGE SCALE GENOMIC DNA]</scope>
</reference>
<dbReference type="GO" id="GO:0006261">
    <property type="term" value="P:DNA-templated DNA replication"/>
    <property type="evidence" value="ECO:0007669"/>
    <property type="project" value="TreeGrafter"/>
</dbReference>
<evidence type="ECO:0000313" key="2">
    <source>
        <dbReference type="Proteomes" id="UP000177982"/>
    </source>
</evidence>
<dbReference type="Pfam" id="PF13177">
    <property type="entry name" value="DNA_pol3_delta2"/>
    <property type="match status" value="1"/>
</dbReference>
<dbReference type="InterPro" id="IPR027417">
    <property type="entry name" value="P-loop_NTPase"/>
</dbReference>
<gene>
    <name evidence="1" type="ORF">A2934_01310</name>
</gene>
<accession>A0A1G2L2P2</accession>
<name>A0A1G2L2P2_9BACT</name>
<evidence type="ECO:0008006" key="3">
    <source>
        <dbReference type="Google" id="ProtNLM"/>
    </source>
</evidence>
<dbReference type="Gene3D" id="3.40.50.300">
    <property type="entry name" value="P-loop containing nucleotide triphosphate hydrolases"/>
    <property type="match status" value="1"/>
</dbReference>
<organism evidence="1 2">
    <name type="scientific">Candidatus Sungbacteria bacterium RIFCSPLOWO2_01_FULL_47_10</name>
    <dbReference type="NCBI Taxonomy" id="1802276"/>
    <lineage>
        <taxon>Bacteria</taxon>
        <taxon>Candidatus Sungiibacteriota</taxon>
    </lineage>
</organism>
<sequence>MMIGHTRQRAYMKSVYESGTAAHAYLFFGPEHIGKLAIAKEWVKFFFPEENAALIDRGAHPDVLYLSRERLLVTENQKEIGIDDVREVRRRIALRPNSGAHFFVIIDGAEDLSEEAQNSFLKVLEEPPSYARCILITDSPERLLPTVVSRTVPMEFAFVSDTEISAYLSDRRVSSDEREKILMVSFGRPGIAARMCEDKEFYKKESGEYESFARAAHADMIDQFLWSQKMSQDADAIEKFFFFLLVECRKRLLAEPARAEALSAREILRLLDMMRETNVNRRLLLDNVFLSLSR</sequence>
<dbReference type="PANTHER" id="PTHR11669:SF8">
    <property type="entry name" value="DNA POLYMERASE III SUBUNIT DELTA"/>
    <property type="match status" value="1"/>
</dbReference>
<dbReference type="PANTHER" id="PTHR11669">
    <property type="entry name" value="REPLICATION FACTOR C / DNA POLYMERASE III GAMMA-TAU SUBUNIT"/>
    <property type="match status" value="1"/>
</dbReference>
<dbReference type="AlphaFoldDB" id="A0A1G2L2P2"/>
<dbReference type="SUPFAM" id="SSF52540">
    <property type="entry name" value="P-loop containing nucleoside triphosphate hydrolases"/>
    <property type="match status" value="1"/>
</dbReference>
<protein>
    <recommendedName>
        <fullName evidence="3">DNA polymerase III subunit delta</fullName>
    </recommendedName>
</protein>
<comment type="caution">
    <text evidence="1">The sequence shown here is derived from an EMBL/GenBank/DDBJ whole genome shotgun (WGS) entry which is preliminary data.</text>
</comment>
<dbReference type="Proteomes" id="UP000177982">
    <property type="component" value="Unassembled WGS sequence"/>
</dbReference>
<dbReference type="EMBL" id="MHQO01000063">
    <property type="protein sequence ID" value="OHA05012.1"/>
    <property type="molecule type" value="Genomic_DNA"/>
</dbReference>
<proteinExistence type="predicted"/>
<dbReference type="InterPro" id="IPR050238">
    <property type="entry name" value="DNA_Rep/Repair_Clamp_Loader"/>
</dbReference>
<evidence type="ECO:0000313" key="1">
    <source>
        <dbReference type="EMBL" id="OHA05012.1"/>
    </source>
</evidence>